<keyword evidence="1" id="KW-1133">Transmembrane helix</keyword>
<feature type="transmembrane region" description="Helical" evidence="1">
    <location>
        <begin position="286"/>
        <end position="306"/>
    </location>
</feature>
<dbReference type="Proteomes" id="UP000240357">
    <property type="component" value="Unassembled WGS sequence"/>
</dbReference>
<dbReference type="OrthoDB" id="2820615at2"/>
<comment type="caution">
    <text evidence="2">The sequence shown here is derived from an EMBL/GenBank/DDBJ whole genome shotgun (WGS) entry which is preliminary data.</text>
</comment>
<evidence type="ECO:0000256" key="1">
    <source>
        <dbReference type="SAM" id="Phobius"/>
    </source>
</evidence>
<feature type="transmembrane region" description="Helical" evidence="1">
    <location>
        <begin position="254"/>
        <end position="274"/>
    </location>
</feature>
<keyword evidence="3" id="KW-1185">Reference proteome</keyword>
<name>A0A2T2YMA1_9BACT</name>
<dbReference type="Gene3D" id="1.25.40.10">
    <property type="entry name" value="Tetratricopeptide repeat domain"/>
    <property type="match status" value="1"/>
</dbReference>
<evidence type="ECO:0000313" key="2">
    <source>
        <dbReference type="EMBL" id="PSR56638.1"/>
    </source>
</evidence>
<proteinExistence type="predicted"/>
<keyword evidence="1" id="KW-0812">Transmembrane</keyword>
<evidence type="ECO:0000313" key="3">
    <source>
        <dbReference type="Proteomes" id="UP000240357"/>
    </source>
</evidence>
<sequence length="353" mass="40709">MKVSKNVKVDELIRYYKSIPGEEDISFPYKIREISRQTNNAQSVFEAIYSDKSIDIEVRFKAFYSHLVMLWRQKEFFHYRNLVDKFNSDFRQYKLFNTFLAQYYQSKVRTKSNLNLAVEYAQKAVEDLPSSPNVLHLFVELVADFSESGGEAQQQLLLRAEREIDKAIAINNGKYAKYYSTKSRILALLMRFADAKNLIQLAIELEPANSPDYAIRIGEYQGIKTNISYFEYSKKMEEKQGEALKSLEEVRNKIIELLGLLSAIIAFIISSVQISKDLEFENAAKLLIILGGVCITVFSTFSLTFFRSRVTRNQIFAILLGFILIFLGVSFDSISTYLGVTQKPIIKNRTIKR</sequence>
<dbReference type="EMBL" id="PYFT01000001">
    <property type="protein sequence ID" value="PSR56638.1"/>
    <property type="molecule type" value="Genomic_DNA"/>
</dbReference>
<organism evidence="2 3">
    <name type="scientific">Adhaeribacter arboris</name>
    <dbReference type="NCBI Taxonomy" id="2072846"/>
    <lineage>
        <taxon>Bacteria</taxon>
        <taxon>Pseudomonadati</taxon>
        <taxon>Bacteroidota</taxon>
        <taxon>Cytophagia</taxon>
        <taxon>Cytophagales</taxon>
        <taxon>Hymenobacteraceae</taxon>
        <taxon>Adhaeribacter</taxon>
    </lineage>
</organism>
<gene>
    <name evidence="2" type="ORF">AHMF7605_25660</name>
</gene>
<reference evidence="2 3" key="1">
    <citation type="submission" date="2018-03" db="EMBL/GenBank/DDBJ databases">
        <title>Adhaeribacter sp. HMF7605 Genome sequencing and assembly.</title>
        <authorList>
            <person name="Kang H."/>
            <person name="Kang J."/>
            <person name="Cha I."/>
            <person name="Kim H."/>
            <person name="Joh K."/>
        </authorList>
    </citation>
    <scope>NUCLEOTIDE SEQUENCE [LARGE SCALE GENOMIC DNA]</scope>
    <source>
        <strain evidence="2 3">HMF7605</strain>
    </source>
</reference>
<dbReference type="InterPro" id="IPR011990">
    <property type="entry name" value="TPR-like_helical_dom_sf"/>
</dbReference>
<accession>A0A2T2YMA1</accession>
<dbReference type="RefSeq" id="WP_106932814.1">
    <property type="nucleotide sequence ID" value="NZ_PYFT01000001.1"/>
</dbReference>
<feature type="transmembrane region" description="Helical" evidence="1">
    <location>
        <begin position="318"/>
        <end position="340"/>
    </location>
</feature>
<protein>
    <submittedName>
        <fullName evidence="2">Uncharacterized protein</fullName>
    </submittedName>
</protein>
<keyword evidence="1" id="KW-0472">Membrane</keyword>
<dbReference type="AlphaFoldDB" id="A0A2T2YMA1"/>